<sequence>MVMGSTMESGEEVKRPTGASNQDDETMGLWEGERMRRRKELDGAEAMRHQSVRSELAIARRLLQRRRSSLAVDVSSNAVDVSSMASLYLHKRLLHRCRSVSHFSGDDKCRAELRYAIAAMYWGHGVTTEAVEMTVNIVLP</sequence>
<dbReference type="GO" id="GO:0016740">
    <property type="term" value="F:transferase activity"/>
    <property type="evidence" value="ECO:0007669"/>
    <property type="project" value="UniProtKB-KW"/>
</dbReference>
<accession>A0A834TL96</accession>
<dbReference type="EMBL" id="JAAIUW010000007">
    <property type="protein sequence ID" value="KAF7824323.1"/>
    <property type="molecule type" value="Genomic_DNA"/>
</dbReference>
<keyword evidence="3" id="KW-1185">Reference proteome</keyword>
<gene>
    <name evidence="2" type="ORF">G2W53_022467</name>
</gene>
<reference evidence="2" key="1">
    <citation type="submission" date="2020-09" db="EMBL/GenBank/DDBJ databases">
        <title>Genome-Enabled Discovery of Anthraquinone Biosynthesis in Senna tora.</title>
        <authorList>
            <person name="Kang S.-H."/>
            <person name="Pandey R.P."/>
            <person name="Lee C.-M."/>
            <person name="Sim J.-S."/>
            <person name="Jeong J.-T."/>
            <person name="Choi B.-S."/>
            <person name="Jung M."/>
            <person name="Ginzburg D."/>
            <person name="Zhao K."/>
            <person name="Won S.Y."/>
            <person name="Oh T.-J."/>
            <person name="Yu Y."/>
            <person name="Kim N.-H."/>
            <person name="Lee O.R."/>
            <person name="Lee T.-H."/>
            <person name="Bashyal P."/>
            <person name="Kim T.-S."/>
            <person name="Lee W.-H."/>
            <person name="Kawkins C."/>
            <person name="Kim C.-K."/>
            <person name="Kim J.S."/>
            <person name="Ahn B.O."/>
            <person name="Rhee S.Y."/>
            <person name="Sohng J.K."/>
        </authorList>
    </citation>
    <scope>NUCLEOTIDE SEQUENCE</scope>
    <source>
        <tissue evidence="2">Leaf</tissue>
    </source>
</reference>
<evidence type="ECO:0000313" key="2">
    <source>
        <dbReference type="EMBL" id="KAF7824323.1"/>
    </source>
</evidence>
<dbReference type="AlphaFoldDB" id="A0A834TL96"/>
<evidence type="ECO:0000256" key="1">
    <source>
        <dbReference type="SAM" id="MobiDB-lite"/>
    </source>
</evidence>
<dbReference type="Proteomes" id="UP000634136">
    <property type="component" value="Unassembled WGS sequence"/>
</dbReference>
<evidence type="ECO:0000313" key="3">
    <source>
        <dbReference type="Proteomes" id="UP000634136"/>
    </source>
</evidence>
<name>A0A834TL96_9FABA</name>
<proteinExistence type="predicted"/>
<comment type="caution">
    <text evidence="2">The sequence shown here is derived from an EMBL/GenBank/DDBJ whole genome shotgun (WGS) entry which is preliminary data.</text>
</comment>
<feature type="region of interest" description="Disordered" evidence="1">
    <location>
        <begin position="1"/>
        <end position="26"/>
    </location>
</feature>
<organism evidence="2 3">
    <name type="scientific">Senna tora</name>
    <dbReference type="NCBI Taxonomy" id="362788"/>
    <lineage>
        <taxon>Eukaryota</taxon>
        <taxon>Viridiplantae</taxon>
        <taxon>Streptophyta</taxon>
        <taxon>Embryophyta</taxon>
        <taxon>Tracheophyta</taxon>
        <taxon>Spermatophyta</taxon>
        <taxon>Magnoliopsida</taxon>
        <taxon>eudicotyledons</taxon>
        <taxon>Gunneridae</taxon>
        <taxon>Pentapetalae</taxon>
        <taxon>rosids</taxon>
        <taxon>fabids</taxon>
        <taxon>Fabales</taxon>
        <taxon>Fabaceae</taxon>
        <taxon>Caesalpinioideae</taxon>
        <taxon>Cassia clade</taxon>
        <taxon>Senna</taxon>
    </lineage>
</organism>
<keyword evidence="2" id="KW-0808">Transferase</keyword>
<protein>
    <submittedName>
        <fullName evidence="2">Putative N-acetyltransferase p20-like</fullName>
    </submittedName>
</protein>
<dbReference type="OrthoDB" id="630895at2759"/>